<dbReference type="CDD" id="cd06558">
    <property type="entry name" value="crotonase-like"/>
    <property type="match status" value="1"/>
</dbReference>
<evidence type="ECO:0000313" key="2">
    <source>
        <dbReference type="EMBL" id="KIY64733.1"/>
    </source>
</evidence>
<comment type="similarity">
    <text evidence="1">Belongs to the enoyl-CoA hydratase/isomerase family.</text>
</comment>
<dbReference type="Gene3D" id="3.90.226.10">
    <property type="entry name" value="2-enoyl-CoA Hydratase, Chain A, domain 1"/>
    <property type="match status" value="1"/>
</dbReference>
<dbReference type="Pfam" id="PF00378">
    <property type="entry name" value="ECH_1"/>
    <property type="match status" value="1"/>
</dbReference>
<dbReference type="InterPro" id="IPR014748">
    <property type="entry name" value="Enoyl-CoA_hydra_C"/>
</dbReference>
<gene>
    <name evidence="2" type="ORF">CYLTODRAFT_401490</name>
</gene>
<keyword evidence="3" id="KW-1185">Reference proteome</keyword>
<name>A0A0D7B2C0_9AGAR</name>
<dbReference type="OrthoDB" id="2018133at2759"/>
<accession>A0A0D7B2C0</accession>
<dbReference type="EMBL" id="KN880621">
    <property type="protein sequence ID" value="KIY64733.1"/>
    <property type="molecule type" value="Genomic_DNA"/>
</dbReference>
<dbReference type="AlphaFoldDB" id="A0A0D7B2C0"/>
<dbReference type="InterPro" id="IPR051053">
    <property type="entry name" value="ECH/Chromodomain_protein"/>
</dbReference>
<dbReference type="Gene3D" id="1.10.12.10">
    <property type="entry name" value="Lyase 2-enoyl-coa Hydratase, Chain A, domain 2"/>
    <property type="match status" value="1"/>
</dbReference>
<dbReference type="InterPro" id="IPR001753">
    <property type="entry name" value="Enoyl-CoA_hydra/iso"/>
</dbReference>
<dbReference type="Proteomes" id="UP000054007">
    <property type="component" value="Unassembled WGS sequence"/>
</dbReference>
<proteinExistence type="inferred from homology"/>
<dbReference type="PANTHER" id="PTHR43684">
    <property type="match status" value="1"/>
</dbReference>
<sequence>MTDYDNLGLKELVAKLEDSVLVVTLSSSEKPNLFHLALSEEIVRVFEMADLDDSVRAVVMTADPTSKAFCPGLSLTKGFPAGGLSGTPETNPYILAEPGGRVSKAIINCRKITIVAINGHLGGVGSTAMQLPFDIRFAWAGAKILFSFVRLGVNPEGLMTHFLPRLIGLSRANAIFLSGASPLYPTSPLLDGLYYQVFEKREDVFPAALAFAKELASSTSQTAVAMTKSLLWHSPIKGIEDVAAMESRTMSMLVQAPDSKEGARAFAERRAPRFEDKVSQIDTDWYPWWTKSKM</sequence>
<protein>
    <submittedName>
        <fullName evidence="2">Peroxisomal enoyl-CoA-hydratase</fullName>
    </submittedName>
</protein>
<organism evidence="2 3">
    <name type="scientific">Cylindrobasidium torrendii FP15055 ss-10</name>
    <dbReference type="NCBI Taxonomy" id="1314674"/>
    <lineage>
        <taxon>Eukaryota</taxon>
        <taxon>Fungi</taxon>
        <taxon>Dikarya</taxon>
        <taxon>Basidiomycota</taxon>
        <taxon>Agaricomycotina</taxon>
        <taxon>Agaricomycetes</taxon>
        <taxon>Agaricomycetidae</taxon>
        <taxon>Agaricales</taxon>
        <taxon>Marasmiineae</taxon>
        <taxon>Physalacriaceae</taxon>
        <taxon>Cylindrobasidium</taxon>
    </lineage>
</organism>
<dbReference type="STRING" id="1314674.A0A0D7B2C0"/>
<evidence type="ECO:0000313" key="3">
    <source>
        <dbReference type="Proteomes" id="UP000054007"/>
    </source>
</evidence>
<reference evidence="2 3" key="1">
    <citation type="journal article" date="2015" name="Fungal Genet. Biol.">
        <title>Evolution of novel wood decay mechanisms in Agaricales revealed by the genome sequences of Fistulina hepatica and Cylindrobasidium torrendii.</title>
        <authorList>
            <person name="Floudas D."/>
            <person name="Held B.W."/>
            <person name="Riley R."/>
            <person name="Nagy L.G."/>
            <person name="Koehler G."/>
            <person name="Ransdell A.S."/>
            <person name="Younus H."/>
            <person name="Chow J."/>
            <person name="Chiniquy J."/>
            <person name="Lipzen A."/>
            <person name="Tritt A."/>
            <person name="Sun H."/>
            <person name="Haridas S."/>
            <person name="LaButti K."/>
            <person name="Ohm R.A."/>
            <person name="Kues U."/>
            <person name="Blanchette R.A."/>
            <person name="Grigoriev I.V."/>
            <person name="Minto R.E."/>
            <person name="Hibbett D.S."/>
        </authorList>
    </citation>
    <scope>NUCLEOTIDE SEQUENCE [LARGE SCALE GENOMIC DNA]</scope>
    <source>
        <strain evidence="2 3">FP15055 ss-10</strain>
    </source>
</reference>
<dbReference type="SUPFAM" id="SSF52096">
    <property type="entry name" value="ClpP/crotonase"/>
    <property type="match status" value="1"/>
</dbReference>
<dbReference type="PANTHER" id="PTHR43684:SF4">
    <property type="entry name" value="ENOYL-COA HYDRATASE_ISOMERASE FAMILY PROTEIN (AFU_ORTHOLOGUE AFUA_1G01890)"/>
    <property type="match status" value="1"/>
</dbReference>
<evidence type="ECO:0000256" key="1">
    <source>
        <dbReference type="ARBA" id="ARBA00005254"/>
    </source>
</evidence>
<dbReference type="InterPro" id="IPR029045">
    <property type="entry name" value="ClpP/crotonase-like_dom_sf"/>
</dbReference>